<evidence type="ECO:0000313" key="10">
    <source>
        <dbReference type="Proteomes" id="UP000198583"/>
    </source>
</evidence>
<dbReference type="NCBIfam" id="TIGR03298">
    <property type="entry name" value="argP"/>
    <property type="match status" value="1"/>
</dbReference>
<dbReference type="InterPro" id="IPR000847">
    <property type="entry name" value="LysR_HTH_N"/>
</dbReference>
<proteinExistence type="inferred from homology"/>
<dbReference type="GO" id="GO:0003700">
    <property type="term" value="F:DNA-binding transcription factor activity"/>
    <property type="evidence" value="ECO:0007669"/>
    <property type="project" value="InterPro"/>
</dbReference>
<evidence type="ECO:0000256" key="1">
    <source>
        <dbReference type="ARBA" id="ARBA00009437"/>
    </source>
</evidence>
<dbReference type="PROSITE" id="PS50931">
    <property type="entry name" value="HTH_LYSR"/>
    <property type="match status" value="1"/>
</dbReference>
<evidence type="ECO:0000256" key="3">
    <source>
        <dbReference type="ARBA" id="ARBA00023015"/>
    </source>
</evidence>
<dbReference type="Pfam" id="PF00126">
    <property type="entry name" value="HTH_1"/>
    <property type="match status" value="1"/>
</dbReference>
<dbReference type="AlphaFoldDB" id="A0A1I6CYI8"/>
<dbReference type="InterPro" id="IPR005119">
    <property type="entry name" value="LysR_subst-bd"/>
</dbReference>
<keyword evidence="4" id="KW-0238">DNA-binding</keyword>
<dbReference type="Pfam" id="PF03466">
    <property type="entry name" value="LysR_substrate"/>
    <property type="match status" value="1"/>
</dbReference>
<gene>
    <name evidence="9" type="ORF">SAMN04488564_101581</name>
</gene>
<reference evidence="10" key="1">
    <citation type="submission" date="2016-10" db="EMBL/GenBank/DDBJ databases">
        <authorList>
            <person name="Varghese N."/>
            <person name="Submissions S."/>
        </authorList>
    </citation>
    <scope>NUCLEOTIDE SEQUENCE [LARGE SCALE GENOMIC DNA]</scope>
    <source>
        <strain evidence="10">DSM 44232</strain>
    </source>
</reference>
<keyword evidence="2" id="KW-0678">Repressor</keyword>
<dbReference type="PANTHER" id="PTHR30579:SF2">
    <property type="entry name" value="HTH-TYPE TRANSCRIPTIONAL REGULATOR ARGP"/>
    <property type="match status" value="1"/>
</dbReference>
<evidence type="ECO:0000256" key="2">
    <source>
        <dbReference type="ARBA" id="ARBA00022491"/>
    </source>
</evidence>
<evidence type="ECO:0000256" key="7">
    <source>
        <dbReference type="ARBA" id="ARBA00074218"/>
    </source>
</evidence>
<dbReference type="GO" id="GO:0003677">
    <property type="term" value="F:DNA binding"/>
    <property type="evidence" value="ECO:0007669"/>
    <property type="project" value="UniProtKB-KW"/>
</dbReference>
<evidence type="ECO:0000256" key="6">
    <source>
        <dbReference type="ARBA" id="ARBA00023163"/>
    </source>
</evidence>
<evidence type="ECO:0000256" key="4">
    <source>
        <dbReference type="ARBA" id="ARBA00023125"/>
    </source>
</evidence>
<dbReference type="FunFam" id="1.10.10.10:FF:000456">
    <property type="entry name" value="LysR family transcriptional regulator ArgP"/>
    <property type="match status" value="1"/>
</dbReference>
<dbReference type="OrthoDB" id="3252676at2"/>
<dbReference type="SUPFAM" id="SSF46785">
    <property type="entry name" value="Winged helix' DNA-binding domain"/>
    <property type="match status" value="1"/>
</dbReference>
<dbReference type="InterPro" id="IPR017685">
    <property type="entry name" value="ArgP"/>
</dbReference>
<dbReference type="Gene3D" id="3.40.190.290">
    <property type="match status" value="1"/>
</dbReference>
<dbReference type="Gene3D" id="1.10.10.10">
    <property type="entry name" value="Winged helix-like DNA-binding domain superfamily/Winged helix DNA-binding domain"/>
    <property type="match status" value="1"/>
</dbReference>
<keyword evidence="3" id="KW-0805">Transcription regulation</keyword>
<comment type="similarity">
    <text evidence="1">Belongs to the LysR transcriptional regulatory family.</text>
</comment>
<evidence type="ECO:0000256" key="5">
    <source>
        <dbReference type="ARBA" id="ARBA00023159"/>
    </source>
</evidence>
<dbReference type="InterPro" id="IPR050176">
    <property type="entry name" value="LTTR"/>
</dbReference>
<evidence type="ECO:0000259" key="8">
    <source>
        <dbReference type="PROSITE" id="PS50931"/>
    </source>
</evidence>
<dbReference type="NCBIfam" id="NF009888">
    <property type="entry name" value="PRK13348.1"/>
    <property type="match status" value="1"/>
</dbReference>
<accession>A0A1I6CYI8</accession>
<dbReference type="InterPro" id="IPR036390">
    <property type="entry name" value="WH_DNA-bd_sf"/>
</dbReference>
<name>A0A1I6CYI8_9PSEU</name>
<dbReference type="InterPro" id="IPR036388">
    <property type="entry name" value="WH-like_DNA-bd_sf"/>
</dbReference>
<organism evidence="9 10">
    <name type="scientific">Lentzea waywayandensis</name>
    <dbReference type="NCBI Taxonomy" id="84724"/>
    <lineage>
        <taxon>Bacteria</taxon>
        <taxon>Bacillati</taxon>
        <taxon>Actinomycetota</taxon>
        <taxon>Actinomycetes</taxon>
        <taxon>Pseudonocardiales</taxon>
        <taxon>Pseudonocardiaceae</taxon>
        <taxon>Lentzea</taxon>
    </lineage>
</organism>
<dbReference type="NCBIfam" id="NF002964">
    <property type="entry name" value="PRK03635.1"/>
    <property type="match status" value="1"/>
</dbReference>
<dbReference type="RefSeq" id="WP_093588562.1">
    <property type="nucleotide sequence ID" value="NZ_FOYL01000001.1"/>
</dbReference>
<keyword evidence="5" id="KW-0010">Activator</keyword>
<keyword evidence="10" id="KW-1185">Reference proteome</keyword>
<dbReference type="STRING" id="84724.SAMN04488564_101581"/>
<dbReference type="EMBL" id="FOYL01000001">
    <property type="protein sequence ID" value="SFQ98180.1"/>
    <property type="molecule type" value="Genomic_DNA"/>
</dbReference>
<sequence>MDLELVRTLLAVVDAGTFDAAAAALHVTPSAVSQRIKALEQRTGRVLLVRARPVRLTPSGEVIVRYGRQLLALDQDLDAALGEDAVVRVPIAVNADSLATWFLPALQRVSPSLRISFDLHREDQDHTTALLRQGLVMAAVTSSREPVAGCSVTKLGEIRYAAMASQPYVDRHEDGPLKSWLPDAPVVVFDRNDDLQDRFVRTLTRGRGASEHRHYVPSSEVYVRTIVAGLGWGMVPPQQLQDGLVDLAPGRTISVPLYWQQWKLDSPALNAVAEAVAEEASVALRS</sequence>
<feature type="domain" description="HTH lysR-type" evidence="8">
    <location>
        <begin position="1"/>
        <end position="57"/>
    </location>
</feature>
<dbReference type="Proteomes" id="UP000198583">
    <property type="component" value="Unassembled WGS sequence"/>
</dbReference>
<keyword evidence="6" id="KW-0804">Transcription</keyword>
<evidence type="ECO:0000313" key="9">
    <source>
        <dbReference type="EMBL" id="SFQ98180.1"/>
    </source>
</evidence>
<protein>
    <recommendedName>
        <fullName evidence="7">HTH-type transcriptional regulator LysG</fullName>
    </recommendedName>
</protein>
<dbReference type="PANTHER" id="PTHR30579">
    <property type="entry name" value="TRANSCRIPTIONAL REGULATOR"/>
    <property type="match status" value="1"/>
</dbReference>
<dbReference type="SUPFAM" id="SSF53850">
    <property type="entry name" value="Periplasmic binding protein-like II"/>
    <property type="match status" value="1"/>
</dbReference>